<gene>
    <name evidence="2" type="ORF">HYH02_004790</name>
</gene>
<name>A0A835WMP7_9CHLO</name>
<proteinExistence type="predicted"/>
<accession>A0A835WMP7</accession>
<evidence type="ECO:0000313" key="3">
    <source>
        <dbReference type="Proteomes" id="UP000613740"/>
    </source>
</evidence>
<dbReference type="Proteomes" id="UP000613740">
    <property type="component" value="Unassembled WGS sequence"/>
</dbReference>
<feature type="region of interest" description="Disordered" evidence="1">
    <location>
        <begin position="181"/>
        <end position="214"/>
    </location>
</feature>
<keyword evidence="3" id="KW-1185">Reference proteome</keyword>
<evidence type="ECO:0000256" key="1">
    <source>
        <dbReference type="SAM" id="MobiDB-lite"/>
    </source>
</evidence>
<feature type="compositionally biased region" description="Low complexity" evidence="1">
    <location>
        <begin position="188"/>
        <end position="214"/>
    </location>
</feature>
<dbReference type="AlphaFoldDB" id="A0A835WMP7"/>
<reference evidence="2" key="1">
    <citation type="journal article" date="2020" name="bioRxiv">
        <title>Comparative genomics of Chlamydomonas.</title>
        <authorList>
            <person name="Craig R.J."/>
            <person name="Hasan A.R."/>
            <person name="Ness R.W."/>
            <person name="Keightley P.D."/>
        </authorList>
    </citation>
    <scope>NUCLEOTIDE SEQUENCE</scope>
    <source>
        <strain evidence="2">CCAP 11/173</strain>
    </source>
</reference>
<sequence length="234" mass="23568">MAAAELTQCGDVVEDVEDKAPGQPCSRRDAFCPQGLTCASGAARKLEVLLRVALPFNAACRESPRALVAAARRVALARIRAGALELCARAFARGPTAFSSWPPWGRLLSACGTLMASLYFTATTAEQVTRSAPAAGAAAAAAAADVAGLGPAMQFLQAAHVVAQVAAAEGAHEAHEAAALRRRHLRAADPAASSAPSSSSSSSSSGGGSLAAAGMEAAAVQQQLPLPLLRKEGG</sequence>
<protein>
    <submittedName>
        <fullName evidence="2">Uncharacterized protein</fullName>
    </submittedName>
</protein>
<evidence type="ECO:0000313" key="2">
    <source>
        <dbReference type="EMBL" id="KAG2450281.1"/>
    </source>
</evidence>
<comment type="caution">
    <text evidence="2">The sequence shown here is derived from an EMBL/GenBank/DDBJ whole genome shotgun (WGS) entry which is preliminary data.</text>
</comment>
<dbReference type="EMBL" id="JAEHOD010000011">
    <property type="protein sequence ID" value="KAG2450281.1"/>
    <property type="molecule type" value="Genomic_DNA"/>
</dbReference>
<organism evidence="2 3">
    <name type="scientific">Chlamydomonas schloesseri</name>
    <dbReference type="NCBI Taxonomy" id="2026947"/>
    <lineage>
        <taxon>Eukaryota</taxon>
        <taxon>Viridiplantae</taxon>
        <taxon>Chlorophyta</taxon>
        <taxon>core chlorophytes</taxon>
        <taxon>Chlorophyceae</taxon>
        <taxon>CS clade</taxon>
        <taxon>Chlamydomonadales</taxon>
        <taxon>Chlamydomonadaceae</taxon>
        <taxon>Chlamydomonas</taxon>
    </lineage>
</organism>